<dbReference type="Pfam" id="PF09339">
    <property type="entry name" value="HTH_IclR"/>
    <property type="match status" value="1"/>
</dbReference>
<gene>
    <name evidence="6" type="ORF">FPZ12_009750</name>
</gene>
<dbReference type="InterPro" id="IPR014757">
    <property type="entry name" value="Tscrpt_reg_IclR_C"/>
</dbReference>
<dbReference type="InterPro" id="IPR005471">
    <property type="entry name" value="Tscrpt_reg_IclR_N"/>
</dbReference>
<dbReference type="PROSITE" id="PS51077">
    <property type="entry name" value="HTH_ICLR"/>
    <property type="match status" value="1"/>
</dbReference>
<dbReference type="SMART" id="SM00346">
    <property type="entry name" value="HTH_ICLR"/>
    <property type="match status" value="1"/>
</dbReference>
<dbReference type="PANTHER" id="PTHR30136:SF24">
    <property type="entry name" value="HTH-TYPE TRANSCRIPTIONAL REPRESSOR ALLR"/>
    <property type="match status" value="1"/>
</dbReference>
<dbReference type="Proteomes" id="UP000319769">
    <property type="component" value="Unassembled WGS sequence"/>
</dbReference>
<keyword evidence="2" id="KW-0238">DNA-binding</keyword>
<evidence type="ECO:0000256" key="2">
    <source>
        <dbReference type="ARBA" id="ARBA00023125"/>
    </source>
</evidence>
<dbReference type="RefSeq" id="WP_144756228.1">
    <property type="nucleotide sequence ID" value="NZ_VMNW02000010.1"/>
</dbReference>
<keyword evidence="3" id="KW-0804">Transcription</keyword>
<dbReference type="InterPro" id="IPR029016">
    <property type="entry name" value="GAF-like_dom_sf"/>
</dbReference>
<dbReference type="AlphaFoldDB" id="A0A5N0VD34"/>
<dbReference type="InterPro" id="IPR036388">
    <property type="entry name" value="WH-like_DNA-bd_sf"/>
</dbReference>
<sequence>MIERVTRVLEVFKSGAGPLTASEIARQAGIPGPSAHRIVAELTQTGVLDRDSDRRVRIGMKLWEIVARSSGVFTLREAAVPYMEDLRSVVDAPTLLCVLDHDDVLNVATLPARRPVATNVTQPGIRLPVLASSPGIVLTAFSTPEVRDRILATARITRFTAETVVERRDLVRIVQEVRRTGHVIARSWMSPDAVGMAVPVLAGDGTALAALSVTTPSNTRTQSSLLPALYTTARGIGRAFLAGSAPADPQLTILLHRIRIATDKP</sequence>
<dbReference type="PROSITE" id="PS51078">
    <property type="entry name" value="ICLR_ED"/>
    <property type="match status" value="1"/>
</dbReference>
<organism evidence="6 7">
    <name type="scientific">Amycolatopsis acidicola</name>
    <dbReference type="NCBI Taxonomy" id="2596893"/>
    <lineage>
        <taxon>Bacteria</taxon>
        <taxon>Bacillati</taxon>
        <taxon>Actinomycetota</taxon>
        <taxon>Actinomycetes</taxon>
        <taxon>Pseudonocardiales</taxon>
        <taxon>Pseudonocardiaceae</taxon>
        <taxon>Amycolatopsis</taxon>
    </lineage>
</organism>
<feature type="domain" description="IclR-ED" evidence="5">
    <location>
        <begin position="61"/>
        <end position="242"/>
    </location>
</feature>
<proteinExistence type="predicted"/>
<dbReference type="Gene3D" id="1.10.10.10">
    <property type="entry name" value="Winged helix-like DNA-binding domain superfamily/Winged helix DNA-binding domain"/>
    <property type="match status" value="1"/>
</dbReference>
<dbReference type="GO" id="GO:0045892">
    <property type="term" value="P:negative regulation of DNA-templated transcription"/>
    <property type="evidence" value="ECO:0007669"/>
    <property type="project" value="TreeGrafter"/>
</dbReference>
<accession>A0A5N0VD34</accession>
<evidence type="ECO:0000259" key="4">
    <source>
        <dbReference type="PROSITE" id="PS51077"/>
    </source>
</evidence>
<dbReference type="SUPFAM" id="SSF55781">
    <property type="entry name" value="GAF domain-like"/>
    <property type="match status" value="1"/>
</dbReference>
<dbReference type="GO" id="GO:0003677">
    <property type="term" value="F:DNA binding"/>
    <property type="evidence" value="ECO:0007669"/>
    <property type="project" value="UniProtKB-KW"/>
</dbReference>
<dbReference type="OrthoDB" id="60629at2"/>
<evidence type="ECO:0000256" key="3">
    <source>
        <dbReference type="ARBA" id="ARBA00023163"/>
    </source>
</evidence>
<evidence type="ECO:0000313" key="7">
    <source>
        <dbReference type="Proteomes" id="UP000319769"/>
    </source>
</evidence>
<dbReference type="GO" id="GO:0003700">
    <property type="term" value="F:DNA-binding transcription factor activity"/>
    <property type="evidence" value="ECO:0007669"/>
    <property type="project" value="TreeGrafter"/>
</dbReference>
<dbReference type="EMBL" id="VMNW02000010">
    <property type="protein sequence ID" value="KAA9163273.1"/>
    <property type="molecule type" value="Genomic_DNA"/>
</dbReference>
<dbReference type="PANTHER" id="PTHR30136">
    <property type="entry name" value="HELIX-TURN-HELIX TRANSCRIPTIONAL REGULATOR, ICLR FAMILY"/>
    <property type="match status" value="1"/>
</dbReference>
<comment type="caution">
    <text evidence="6">The sequence shown here is derived from an EMBL/GenBank/DDBJ whole genome shotgun (WGS) entry which is preliminary data.</text>
</comment>
<dbReference type="SUPFAM" id="SSF46785">
    <property type="entry name" value="Winged helix' DNA-binding domain"/>
    <property type="match status" value="1"/>
</dbReference>
<evidence type="ECO:0000256" key="1">
    <source>
        <dbReference type="ARBA" id="ARBA00023015"/>
    </source>
</evidence>
<dbReference type="Pfam" id="PF01614">
    <property type="entry name" value="IclR_C"/>
    <property type="match status" value="1"/>
</dbReference>
<evidence type="ECO:0000259" key="5">
    <source>
        <dbReference type="PROSITE" id="PS51078"/>
    </source>
</evidence>
<protein>
    <submittedName>
        <fullName evidence="6">IclR family transcriptional regulator</fullName>
    </submittedName>
</protein>
<feature type="domain" description="HTH iclR-type" evidence="4">
    <location>
        <begin position="1"/>
        <end position="60"/>
    </location>
</feature>
<dbReference type="Gene3D" id="3.30.450.40">
    <property type="match status" value="1"/>
</dbReference>
<dbReference type="InterPro" id="IPR036390">
    <property type="entry name" value="WH_DNA-bd_sf"/>
</dbReference>
<evidence type="ECO:0000313" key="6">
    <source>
        <dbReference type="EMBL" id="KAA9163273.1"/>
    </source>
</evidence>
<keyword evidence="1" id="KW-0805">Transcription regulation</keyword>
<name>A0A5N0VD34_9PSEU</name>
<dbReference type="InterPro" id="IPR050707">
    <property type="entry name" value="HTH_MetabolicPath_Reg"/>
</dbReference>
<keyword evidence="7" id="KW-1185">Reference proteome</keyword>
<reference evidence="6" key="1">
    <citation type="submission" date="2019-09" db="EMBL/GenBank/DDBJ databases">
        <authorList>
            <person name="Teo W.F.A."/>
            <person name="Duangmal K."/>
        </authorList>
    </citation>
    <scope>NUCLEOTIDE SEQUENCE [LARGE SCALE GENOMIC DNA]</scope>
    <source>
        <strain evidence="6">K81G1</strain>
    </source>
</reference>